<dbReference type="Proteomes" id="UP000235363">
    <property type="component" value="Unassembled WGS sequence"/>
</dbReference>
<dbReference type="AlphaFoldDB" id="A0A2N6SYE2"/>
<dbReference type="Pfam" id="PF06821">
    <property type="entry name" value="Ser_hydrolase"/>
    <property type="match status" value="1"/>
</dbReference>
<sequence length="205" mass="21557">MSEKHHDPVTDLPDGVDADSVRPPVVIVHGFNGYPAKHWFPWLASELVGEGFPVTRVALPEPTRPDPGAWAAALADQAGTLDGAVVVAHSLGCITVLSHLEQHPEQRPRGLVLVAGFDAPVAALPELDDYIGDGVGTEELLPRLGEVAVVMSDGDHIVPNADTAAMAGRLGVEPIVVPGAKHFLYSDGVTEAPEVRDAALRILST</sequence>
<proteinExistence type="predicted"/>
<dbReference type="Gene3D" id="3.40.50.1820">
    <property type="entry name" value="alpha/beta hydrolase"/>
    <property type="match status" value="1"/>
</dbReference>
<dbReference type="EMBL" id="PNHF01000016">
    <property type="protein sequence ID" value="PMC62082.1"/>
    <property type="molecule type" value="Genomic_DNA"/>
</dbReference>
<dbReference type="PANTHER" id="PTHR15394">
    <property type="entry name" value="SERINE HYDROLASE RBBP9"/>
    <property type="match status" value="1"/>
</dbReference>
<dbReference type="SUPFAM" id="SSF53474">
    <property type="entry name" value="alpha/beta-Hydrolases"/>
    <property type="match status" value="1"/>
</dbReference>
<keyword evidence="1" id="KW-0378">Hydrolase</keyword>
<organism evidence="1 2">
    <name type="scientific">Corynebacterium xerosis</name>
    <dbReference type="NCBI Taxonomy" id="1725"/>
    <lineage>
        <taxon>Bacteria</taxon>
        <taxon>Bacillati</taxon>
        <taxon>Actinomycetota</taxon>
        <taxon>Actinomycetes</taxon>
        <taxon>Mycobacteriales</taxon>
        <taxon>Corynebacteriaceae</taxon>
        <taxon>Corynebacterium</taxon>
    </lineage>
</organism>
<comment type="caution">
    <text evidence="1">The sequence shown here is derived from an EMBL/GenBank/DDBJ whole genome shotgun (WGS) entry which is preliminary data.</text>
</comment>
<dbReference type="STRING" id="1725.WU86_04925"/>
<name>A0A2N6SYE2_9CORY</name>
<reference evidence="1 2" key="1">
    <citation type="submission" date="2017-09" db="EMBL/GenBank/DDBJ databases">
        <title>Bacterial strain isolated from the female urinary microbiota.</title>
        <authorList>
            <person name="Thomas-White K."/>
            <person name="Kumar N."/>
            <person name="Forster S."/>
            <person name="Putonti C."/>
            <person name="Lawley T."/>
            <person name="Wolfe A.J."/>
        </authorList>
    </citation>
    <scope>NUCLEOTIDE SEQUENCE [LARGE SCALE GENOMIC DNA]</scope>
    <source>
        <strain evidence="1 2">UMB0908</strain>
    </source>
</reference>
<dbReference type="GO" id="GO:0016787">
    <property type="term" value="F:hydrolase activity"/>
    <property type="evidence" value="ECO:0007669"/>
    <property type="project" value="UniProtKB-KW"/>
</dbReference>
<dbReference type="PANTHER" id="PTHR15394:SF3">
    <property type="entry name" value="SERINE HYDROLASE RBBP9"/>
    <property type="match status" value="1"/>
</dbReference>
<dbReference type="InterPro" id="IPR010662">
    <property type="entry name" value="RBBP9/YdeN"/>
</dbReference>
<dbReference type="RefSeq" id="WP_102213169.1">
    <property type="nucleotide sequence ID" value="NZ_JBIQEP010000003.1"/>
</dbReference>
<evidence type="ECO:0000313" key="1">
    <source>
        <dbReference type="EMBL" id="PMC62082.1"/>
    </source>
</evidence>
<gene>
    <name evidence="1" type="ORF">CJ204_07775</name>
</gene>
<accession>A0A2N6SYE2</accession>
<dbReference type="InterPro" id="IPR029058">
    <property type="entry name" value="AB_hydrolase_fold"/>
</dbReference>
<evidence type="ECO:0000313" key="2">
    <source>
        <dbReference type="Proteomes" id="UP000235363"/>
    </source>
</evidence>
<protein>
    <submittedName>
        <fullName evidence="1">Alpha/beta hydrolase</fullName>
    </submittedName>
</protein>